<dbReference type="PANTHER" id="PTHR31646">
    <property type="entry name" value="ALPHA-1,2-MANNOSYLTRANSFERASE MNN2"/>
    <property type="match status" value="1"/>
</dbReference>
<dbReference type="SUPFAM" id="SSF53448">
    <property type="entry name" value="Nucleotide-diphospho-sugar transferases"/>
    <property type="match status" value="1"/>
</dbReference>
<comment type="similarity">
    <text evidence="3">Belongs to the MNN1/MNT family.</text>
</comment>
<dbReference type="GO" id="GO:0046354">
    <property type="term" value="P:mannan biosynthetic process"/>
    <property type="evidence" value="ECO:0007669"/>
    <property type="project" value="TreeGrafter"/>
</dbReference>
<accession>A0A9P9EEN8</accession>
<keyword evidence="4" id="KW-0808">Transferase</keyword>
<evidence type="ECO:0000313" key="10">
    <source>
        <dbReference type="EMBL" id="KAH7135756.1"/>
    </source>
</evidence>
<evidence type="ECO:0000256" key="6">
    <source>
        <dbReference type="ARBA" id="ARBA00022968"/>
    </source>
</evidence>
<dbReference type="AlphaFoldDB" id="A0A9P9EEN8"/>
<proteinExistence type="inferred from homology"/>
<dbReference type="OrthoDB" id="430354at2759"/>
<dbReference type="InterPro" id="IPR029044">
    <property type="entry name" value="Nucleotide-diphossugar_trans"/>
</dbReference>
<evidence type="ECO:0000256" key="1">
    <source>
        <dbReference type="ARBA" id="ARBA00004323"/>
    </source>
</evidence>
<evidence type="ECO:0000256" key="2">
    <source>
        <dbReference type="ARBA" id="ARBA00004922"/>
    </source>
</evidence>
<evidence type="ECO:0000256" key="8">
    <source>
        <dbReference type="ARBA" id="ARBA00023034"/>
    </source>
</evidence>
<evidence type="ECO:0000256" key="5">
    <source>
        <dbReference type="ARBA" id="ARBA00022692"/>
    </source>
</evidence>
<evidence type="ECO:0000256" key="9">
    <source>
        <dbReference type="ARBA" id="ARBA00023136"/>
    </source>
</evidence>
<keyword evidence="8" id="KW-0333">Golgi apparatus</keyword>
<gene>
    <name evidence="10" type="ORF">B0J11DRAFT_502564</name>
</gene>
<keyword evidence="11" id="KW-1185">Reference proteome</keyword>
<dbReference type="GO" id="GO:0000026">
    <property type="term" value="F:alpha-1,2-mannosyltransferase activity"/>
    <property type="evidence" value="ECO:0007669"/>
    <property type="project" value="TreeGrafter"/>
</dbReference>
<comment type="subcellular location">
    <subcellularLocation>
        <location evidence="1">Golgi apparatus membrane</location>
        <topology evidence="1">Single-pass type II membrane protein</topology>
    </subcellularLocation>
</comment>
<dbReference type="PANTHER" id="PTHR31646:SF1">
    <property type="entry name" value="ALPHA-1,2-MANNOSYLTRANSFERASE MNN2"/>
    <property type="match status" value="1"/>
</dbReference>
<dbReference type="Proteomes" id="UP000700596">
    <property type="component" value="Unassembled WGS sequence"/>
</dbReference>
<name>A0A9P9EEN8_9PLEO</name>
<protein>
    <submittedName>
        <fullName evidence="10">Mannosyltransferase putative-domain-containing protein</fullName>
    </submittedName>
</protein>
<evidence type="ECO:0000256" key="3">
    <source>
        <dbReference type="ARBA" id="ARBA00009105"/>
    </source>
</evidence>
<dbReference type="InterPro" id="IPR022751">
    <property type="entry name" value="Alpha_mannosyltransferase"/>
</dbReference>
<keyword evidence="10" id="KW-0328">Glycosyltransferase</keyword>
<dbReference type="Pfam" id="PF11051">
    <property type="entry name" value="Mannosyl_trans3"/>
    <property type="match status" value="1"/>
</dbReference>
<reference evidence="10" key="1">
    <citation type="journal article" date="2021" name="Nat. Commun.">
        <title>Genetic determinants of endophytism in the Arabidopsis root mycobiome.</title>
        <authorList>
            <person name="Mesny F."/>
            <person name="Miyauchi S."/>
            <person name="Thiergart T."/>
            <person name="Pickel B."/>
            <person name="Atanasova L."/>
            <person name="Karlsson M."/>
            <person name="Huettel B."/>
            <person name="Barry K.W."/>
            <person name="Haridas S."/>
            <person name="Chen C."/>
            <person name="Bauer D."/>
            <person name="Andreopoulos W."/>
            <person name="Pangilinan J."/>
            <person name="LaButti K."/>
            <person name="Riley R."/>
            <person name="Lipzen A."/>
            <person name="Clum A."/>
            <person name="Drula E."/>
            <person name="Henrissat B."/>
            <person name="Kohler A."/>
            <person name="Grigoriev I.V."/>
            <person name="Martin F.M."/>
            <person name="Hacquard S."/>
        </authorList>
    </citation>
    <scope>NUCLEOTIDE SEQUENCE</scope>
    <source>
        <strain evidence="10">MPI-CAGE-CH-0243</strain>
    </source>
</reference>
<sequence length="354" mass="39924">MSYRRSFEFIPPFLLYLYVIVLFQGHWTKAVAISNNKHESHKVALFSSITTIQSSHYQHIQSENKLATELKLPKPYCVIKTCQDRPAIPPVSETRNSVIQEEPQDPETIAYDEESSVAQLAQRLQYQRNTQGIVTMASASAVPVLIVWLHMLRGSGTRLPVEVFFPSWSRRDEFIWGRSLRPFNVRCRSLNVNPATTLDQAPLVASAMLFSSFENVLFLKLDTFPTTDAGKLFASDQYISNGLLALPVEYLDAAPLRLDVLMLNKTTRAEPVTRLAYHKTFSPQWDCPLQCSSSGSQEPTQHDDTFLPTSLGASFHREEVTLISQPESSGISRIRLHSCGKSGMETVFVQLKIK</sequence>
<evidence type="ECO:0000313" key="11">
    <source>
        <dbReference type="Proteomes" id="UP000700596"/>
    </source>
</evidence>
<evidence type="ECO:0000256" key="4">
    <source>
        <dbReference type="ARBA" id="ARBA00022679"/>
    </source>
</evidence>
<dbReference type="EMBL" id="JAGMWT010000002">
    <property type="protein sequence ID" value="KAH7135756.1"/>
    <property type="molecule type" value="Genomic_DNA"/>
</dbReference>
<comment type="caution">
    <text evidence="10">The sequence shown here is derived from an EMBL/GenBank/DDBJ whole genome shotgun (WGS) entry which is preliminary data.</text>
</comment>
<evidence type="ECO:0000256" key="7">
    <source>
        <dbReference type="ARBA" id="ARBA00022989"/>
    </source>
</evidence>
<dbReference type="GO" id="GO:0000139">
    <property type="term" value="C:Golgi membrane"/>
    <property type="evidence" value="ECO:0007669"/>
    <property type="project" value="UniProtKB-SubCell"/>
</dbReference>
<comment type="pathway">
    <text evidence="2">Protein modification; protein glycosylation.</text>
</comment>
<keyword evidence="9" id="KW-0472">Membrane</keyword>
<organism evidence="10 11">
    <name type="scientific">Dendryphion nanum</name>
    <dbReference type="NCBI Taxonomy" id="256645"/>
    <lineage>
        <taxon>Eukaryota</taxon>
        <taxon>Fungi</taxon>
        <taxon>Dikarya</taxon>
        <taxon>Ascomycota</taxon>
        <taxon>Pezizomycotina</taxon>
        <taxon>Dothideomycetes</taxon>
        <taxon>Pleosporomycetidae</taxon>
        <taxon>Pleosporales</taxon>
        <taxon>Torulaceae</taxon>
        <taxon>Dendryphion</taxon>
    </lineage>
</organism>
<keyword evidence="6" id="KW-0735">Signal-anchor</keyword>
<keyword evidence="7" id="KW-1133">Transmembrane helix</keyword>
<keyword evidence="5" id="KW-0812">Transmembrane</keyword>